<gene>
    <name evidence="10" type="ORF">EYW49_06400</name>
</gene>
<evidence type="ECO:0000313" key="11">
    <source>
        <dbReference type="Proteomes" id="UP000292781"/>
    </source>
</evidence>
<dbReference type="NCBIfam" id="TIGR01726">
    <property type="entry name" value="HEQRo_perm_3TM"/>
    <property type="match status" value="1"/>
</dbReference>
<dbReference type="CDD" id="cd06261">
    <property type="entry name" value="TM_PBP2"/>
    <property type="match status" value="1"/>
</dbReference>
<comment type="caution">
    <text evidence="10">The sequence shown here is derived from an EMBL/GenBank/DDBJ whole genome shotgun (WGS) entry which is preliminary data.</text>
</comment>
<evidence type="ECO:0000256" key="7">
    <source>
        <dbReference type="ARBA" id="ARBA00023136"/>
    </source>
</evidence>
<dbReference type="InterPro" id="IPR043429">
    <property type="entry name" value="ArtM/GltK/GlnP/TcyL/YhdX-like"/>
</dbReference>
<keyword evidence="7 8" id="KW-0472">Membrane</keyword>
<dbReference type="SUPFAM" id="SSF161098">
    <property type="entry name" value="MetI-like"/>
    <property type="match status" value="1"/>
</dbReference>
<dbReference type="AlphaFoldDB" id="A0A4V2KU08"/>
<feature type="transmembrane region" description="Helical" evidence="8">
    <location>
        <begin position="288"/>
        <end position="309"/>
    </location>
</feature>
<keyword evidence="3 8" id="KW-0813">Transport</keyword>
<evidence type="ECO:0000256" key="6">
    <source>
        <dbReference type="ARBA" id="ARBA00022989"/>
    </source>
</evidence>
<evidence type="ECO:0000256" key="1">
    <source>
        <dbReference type="ARBA" id="ARBA00004429"/>
    </source>
</evidence>
<sequence>MTDLATVLPRPLAPPPAVRPKLWVGLFGSKLNTAITLGFAALIWWVGIPFLRWAVIDATWTGTAETCAAGHGACWAFVVEKAPLLAFGLYPPDERPRALAALLLMVGLIVASTRPRFWRRGLVVAWVAVLATVVALLAGVGPLAAVSSERWGGLPITFFLAMTAFAGAFPLAIGLALARRSKMGGIRLLAGAFVETVRGVPLITLLYASTLLVPLMLPAGVAIDKFARATAMLVLFTAAYLAEIVRAGLAAVPAGQSEAARALGLSPWQTTRLVVLPQALKVSIPSMVTLAIGILLDTTLVVIIGMYELLNAARTAANDPAWLGFFDEAYAVAALVYFVLGFAGSRWSLTLERRFARGR</sequence>
<feature type="transmembrane region" description="Helical" evidence="8">
    <location>
        <begin position="229"/>
        <end position="252"/>
    </location>
</feature>
<dbReference type="OrthoDB" id="9771188at2"/>
<dbReference type="EMBL" id="SJFN01000007">
    <property type="protein sequence ID" value="TBW39497.1"/>
    <property type="molecule type" value="Genomic_DNA"/>
</dbReference>
<dbReference type="GO" id="GO:0043190">
    <property type="term" value="C:ATP-binding cassette (ABC) transporter complex"/>
    <property type="evidence" value="ECO:0007669"/>
    <property type="project" value="InterPro"/>
</dbReference>
<name>A0A4V2KU08_9HYPH</name>
<evidence type="ECO:0000256" key="4">
    <source>
        <dbReference type="ARBA" id="ARBA00022475"/>
    </source>
</evidence>
<dbReference type="InterPro" id="IPR000515">
    <property type="entry name" value="MetI-like"/>
</dbReference>
<comment type="subcellular location">
    <subcellularLocation>
        <location evidence="1">Cell inner membrane</location>
        <topology evidence="1">Multi-pass membrane protein</topology>
    </subcellularLocation>
    <subcellularLocation>
        <location evidence="8">Cell membrane</location>
        <topology evidence="8">Multi-pass membrane protein</topology>
    </subcellularLocation>
</comment>
<evidence type="ECO:0000313" key="10">
    <source>
        <dbReference type="EMBL" id="TBW39497.1"/>
    </source>
</evidence>
<keyword evidence="11" id="KW-1185">Reference proteome</keyword>
<dbReference type="PANTHER" id="PTHR30614">
    <property type="entry name" value="MEMBRANE COMPONENT OF AMINO ACID ABC TRANSPORTER"/>
    <property type="match status" value="1"/>
</dbReference>
<keyword evidence="4" id="KW-1003">Cell membrane</keyword>
<proteinExistence type="inferred from homology"/>
<keyword evidence="5 8" id="KW-0812">Transmembrane</keyword>
<dbReference type="Proteomes" id="UP000292781">
    <property type="component" value="Unassembled WGS sequence"/>
</dbReference>
<feature type="transmembrane region" description="Helical" evidence="8">
    <location>
        <begin position="156"/>
        <end position="178"/>
    </location>
</feature>
<dbReference type="GO" id="GO:0022857">
    <property type="term" value="F:transmembrane transporter activity"/>
    <property type="evidence" value="ECO:0007669"/>
    <property type="project" value="InterPro"/>
</dbReference>
<dbReference type="RefSeq" id="WP_131307372.1">
    <property type="nucleotide sequence ID" value="NZ_SJFN01000007.1"/>
</dbReference>
<feature type="transmembrane region" description="Helical" evidence="8">
    <location>
        <begin position="31"/>
        <end position="51"/>
    </location>
</feature>
<dbReference type="InterPro" id="IPR010065">
    <property type="entry name" value="AA_ABC_transptr_permease_3TM"/>
</dbReference>
<feature type="transmembrane region" description="Helical" evidence="8">
    <location>
        <begin position="123"/>
        <end position="144"/>
    </location>
</feature>
<evidence type="ECO:0000256" key="3">
    <source>
        <dbReference type="ARBA" id="ARBA00022448"/>
    </source>
</evidence>
<evidence type="ECO:0000256" key="5">
    <source>
        <dbReference type="ARBA" id="ARBA00022692"/>
    </source>
</evidence>
<feature type="transmembrane region" description="Helical" evidence="8">
    <location>
        <begin position="329"/>
        <end position="349"/>
    </location>
</feature>
<dbReference type="GO" id="GO:0006865">
    <property type="term" value="P:amino acid transport"/>
    <property type="evidence" value="ECO:0007669"/>
    <property type="project" value="TreeGrafter"/>
</dbReference>
<evidence type="ECO:0000256" key="8">
    <source>
        <dbReference type="RuleBase" id="RU363032"/>
    </source>
</evidence>
<protein>
    <submittedName>
        <fullName evidence="10">Amino acid ABC transporter permease</fullName>
    </submittedName>
</protein>
<evidence type="ECO:0000259" key="9">
    <source>
        <dbReference type="PROSITE" id="PS50928"/>
    </source>
</evidence>
<accession>A0A4V2KU08</accession>
<reference evidence="10 11" key="1">
    <citation type="submission" date="2019-02" db="EMBL/GenBank/DDBJ databases">
        <title>Siculibacillus lacustris gen. nov., sp. nov., a new rosette-forming bacterium isolated from a freshwater crater lake (Lake St. Ana, Romania).</title>
        <authorList>
            <person name="Felfoldi T."/>
            <person name="Marton Z."/>
            <person name="Szabo A."/>
            <person name="Mentes A."/>
            <person name="Boka K."/>
            <person name="Marialigeti K."/>
            <person name="Mathe I."/>
            <person name="Koncz M."/>
            <person name="Schumann P."/>
            <person name="Toth E."/>
        </authorList>
    </citation>
    <scope>NUCLEOTIDE SEQUENCE [LARGE SCALE GENOMIC DNA]</scope>
    <source>
        <strain evidence="10 11">SA-279</strain>
    </source>
</reference>
<feature type="domain" description="ABC transmembrane type-1" evidence="9">
    <location>
        <begin position="154"/>
        <end position="344"/>
    </location>
</feature>
<dbReference type="Pfam" id="PF00528">
    <property type="entry name" value="BPD_transp_1"/>
    <property type="match status" value="1"/>
</dbReference>
<comment type="similarity">
    <text evidence="2">Belongs to the binding-protein-dependent transport system permease family. HisMQ subfamily.</text>
</comment>
<feature type="transmembrane region" description="Helical" evidence="8">
    <location>
        <begin position="199"/>
        <end position="223"/>
    </location>
</feature>
<dbReference type="InterPro" id="IPR035906">
    <property type="entry name" value="MetI-like_sf"/>
</dbReference>
<dbReference type="PANTHER" id="PTHR30614:SF41">
    <property type="entry name" value="INNER MEMBRANE AMINO-ACID ABC TRANSPORTER PERMEASE PROTEIN YHDY"/>
    <property type="match status" value="1"/>
</dbReference>
<dbReference type="PROSITE" id="PS50928">
    <property type="entry name" value="ABC_TM1"/>
    <property type="match status" value="1"/>
</dbReference>
<evidence type="ECO:0000256" key="2">
    <source>
        <dbReference type="ARBA" id="ARBA00010072"/>
    </source>
</evidence>
<dbReference type="Gene3D" id="1.10.3720.10">
    <property type="entry name" value="MetI-like"/>
    <property type="match status" value="1"/>
</dbReference>
<keyword evidence="6 8" id="KW-1133">Transmembrane helix</keyword>
<organism evidence="10 11">
    <name type="scientific">Siculibacillus lacustris</name>
    <dbReference type="NCBI Taxonomy" id="1549641"/>
    <lineage>
        <taxon>Bacteria</taxon>
        <taxon>Pseudomonadati</taxon>
        <taxon>Pseudomonadota</taxon>
        <taxon>Alphaproteobacteria</taxon>
        <taxon>Hyphomicrobiales</taxon>
        <taxon>Ancalomicrobiaceae</taxon>
        <taxon>Siculibacillus</taxon>
    </lineage>
</organism>